<evidence type="ECO:0000256" key="2">
    <source>
        <dbReference type="ARBA" id="ARBA00022527"/>
    </source>
</evidence>
<evidence type="ECO:0000256" key="6">
    <source>
        <dbReference type="ARBA" id="ARBA00022840"/>
    </source>
</evidence>
<dbReference type="Gene3D" id="3.30.200.20">
    <property type="entry name" value="Phosphorylase Kinase, domain 1"/>
    <property type="match status" value="1"/>
</dbReference>
<sequence length="711" mass="72400">MAMRLGSSYTLESLVGRGGMGEVWRGHDQHGRALAFKLLLPELATDQKMVARFVRERSVLRRIRSPFVVNVWDLVTEHDRLAIVMDFIEGPDLRQYLRSRGTLSPAEAVALTVDILTGLGVAHALGIVHRDLKPANVLLDASGPAPHPKVTDFGIASVVGSTKLTTSQDVFGTPTYMAPEMVNGAQTGPPADVYAAGIMLYELVSGVAPFAGPMPLAVMRAHVDLLPGRPPGLDDALWAVLSAMLAKNPADRPGVADLCALQPGLAGRPALPPLRSPPPPVATESWPGPADTADPATVTPPQPAAPAAAAAAAGPEPEAPEPATETPEPEPETPEPEAPEPEPADAAAAPQPQTAAALATETPHPAAQAPGPEPADAANPRTAAPLQLRAHPPAPATPVPATGAPGPKPRRPRRPLAAHGTGSTHGARWRRLSVVVTVMAVLIVLGTTALTAPSSRGSDPDAQQKLAASDPRPEARPSTTAASPTIAEPGHTAPAVPPTGTGTGTGTGTYPTPDPAAGPAAGDAPAGRVASAANPAAGPAAGDAPAGRVASAAGSVAPRPQPAAANAGNPAAVPAPAAAAPASKTWVDTATGACLDSDGSRVYTLGCNGGDYQQWIRDGLRLRNVHFGNCLTSKAGGYNAEGAPYPDGLYVIACDGTSSQQWVASSGTRFGQTLRNAGTGKCLDSNQSSPEGKGYQAYMLPCNGGNYQNWT</sequence>
<feature type="region of interest" description="Disordered" evidence="8">
    <location>
        <begin position="451"/>
        <end position="575"/>
    </location>
</feature>
<feature type="compositionally biased region" description="Low complexity" evidence="8">
    <location>
        <begin position="287"/>
        <end position="297"/>
    </location>
</feature>
<dbReference type="InterPro" id="IPR017441">
    <property type="entry name" value="Protein_kinase_ATP_BS"/>
</dbReference>
<dbReference type="SUPFAM" id="SSF56112">
    <property type="entry name" value="Protein kinase-like (PK-like)"/>
    <property type="match status" value="1"/>
</dbReference>
<dbReference type="EC" id="2.7.11.1" evidence="1"/>
<reference evidence="10 11" key="1">
    <citation type="submission" date="2022-04" db="EMBL/GenBank/DDBJ databases">
        <title>Genome diversity in the genus Frankia.</title>
        <authorList>
            <person name="Carlos-Shanley C."/>
            <person name="Hahn D."/>
        </authorList>
    </citation>
    <scope>NUCLEOTIDE SEQUENCE [LARGE SCALE GENOMIC DNA]</scope>
    <source>
        <strain evidence="10 11">Ag45/Mut15</strain>
    </source>
</reference>
<evidence type="ECO:0000259" key="9">
    <source>
        <dbReference type="PROSITE" id="PS50011"/>
    </source>
</evidence>
<evidence type="ECO:0000256" key="4">
    <source>
        <dbReference type="ARBA" id="ARBA00022741"/>
    </source>
</evidence>
<dbReference type="Gene3D" id="2.80.10.50">
    <property type="match status" value="1"/>
</dbReference>
<dbReference type="GO" id="GO:0004674">
    <property type="term" value="F:protein serine/threonine kinase activity"/>
    <property type="evidence" value="ECO:0007669"/>
    <property type="project" value="UniProtKB-KW"/>
</dbReference>
<feature type="compositionally biased region" description="Low complexity" evidence="8">
    <location>
        <begin position="344"/>
        <end position="363"/>
    </location>
</feature>
<dbReference type="InterPro" id="IPR035992">
    <property type="entry name" value="Ricin_B-like_lectins"/>
</dbReference>
<organism evidence="10 11">
    <name type="scientific">Frankia umida</name>
    <dbReference type="NCBI Taxonomy" id="573489"/>
    <lineage>
        <taxon>Bacteria</taxon>
        <taxon>Bacillati</taxon>
        <taxon>Actinomycetota</taxon>
        <taxon>Actinomycetes</taxon>
        <taxon>Frankiales</taxon>
        <taxon>Frankiaceae</taxon>
        <taxon>Frankia</taxon>
    </lineage>
</organism>
<proteinExistence type="predicted"/>
<dbReference type="Pfam" id="PF00069">
    <property type="entry name" value="Pkinase"/>
    <property type="match status" value="1"/>
</dbReference>
<dbReference type="SMART" id="SM00458">
    <property type="entry name" value="RICIN"/>
    <property type="match status" value="1"/>
</dbReference>
<dbReference type="SUPFAM" id="SSF50370">
    <property type="entry name" value="Ricin B-like lectins"/>
    <property type="match status" value="1"/>
</dbReference>
<feature type="region of interest" description="Disordered" evidence="8">
    <location>
        <begin position="269"/>
        <end position="426"/>
    </location>
</feature>
<dbReference type="PANTHER" id="PTHR43289">
    <property type="entry name" value="MITOGEN-ACTIVATED PROTEIN KINASE KINASE KINASE 20-RELATED"/>
    <property type="match status" value="1"/>
</dbReference>
<keyword evidence="4 7" id="KW-0547">Nucleotide-binding</keyword>
<comment type="caution">
    <text evidence="10">The sequence shown here is derived from an EMBL/GenBank/DDBJ whole genome shotgun (WGS) entry which is preliminary data.</text>
</comment>
<keyword evidence="3" id="KW-0808">Transferase</keyword>
<dbReference type="Gene3D" id="1.10.510.10">
    <property type="entry name" value="Transferase(Phosphotransferase) domain 1"/>
    <property type="match status" value="1"/>
</dbReference>
<dbReference type="EMBL" id="JALKFT010000012">
    <property type="protein sequence ID" value="MCK9876812.1"/>
    <property type="molecule type" value="Genomic_DNA"/>
</dbReference>
<name>A0ABT0JZ44_9ACTN</name>
<evidence type="ECO:0000256" key="1">
    <source>
        <dbReference type="ARBA" id="ARBA00012513"/>
    </source>
</evidence>
<dbReference type="PRINTS" id="PR01217">
    <property type="entry name" value="PRICHEXTENSN"/>
</dbReference>
<feature type="compositionally biased region" description="Low complexity" evidence="8">
    <location>
        <begin position="305"/>
        <end position="326"/>
    </location>
</feature>
<feature type="compositionally biased region" description="Pro residues" evidence="8">
    <location>
        <begin position="270"/>
        <end position="281"/>
    </location>
</feature>
<dbReference type="InterPro" id="IPR008271">
    <property type="entry name" value="Ser/Thr_kinase_AS"/>
</dbReference>
<evidence type="ECO:0000256" key="3">
    <source>
        <dbReference type="ARBA" id="ARBA00022679"/>
    </source>
</evidence>
<feature type="compositionally biased region" description="Acidic residues" evidence="8">
    <location>
        <begin position="327"/>
        <end position="343"/>
    </location>
</feature>
<feature type="domain" description="Protein kinase" evidence="9">
    <location>
        <begin position="9"/>
        <end position="265"/>
    </location>
</feature>
<dbReference type="PROSITE" id="PS00108">
    <property type="entry name" value="PROTEIN_KINASE_ST"/>
    <property type="match status" value="1"/>
</dbReference>
<dbReference type="CDD" id="cd14014">
    <property type="entry name" value="STKc_PknB_like"/>
    <property type="match status" value="1"/>
</dbReference>
<dbReference type="InterPro" id="IPR011009">
    <property type="entry name" value="Kinase-like_dom_sf"/>
</dbReference>
<dbReference type="RefSeq" id="WP_248825110.1">
    <property type="nucleotide sequence ID" value="NZ_JALKFT010000012.1"/>
</dbReference>
<dbReference type="PROSITE" id="PS50231">
    <property type="entry name" value="RICIN_B_LECTIN"/>
    <property type="match status" value="1"/>
</dbReference>
<feature type="compositionally biased region" description="Low complexity" evidence="8">
    <location>
        <begin position="508"/>
        <end position="575"/>
    </location>
</feature>
<dbReference type="InterPro" id="IPR000772">
    <property type="entry name" value="Ricin_B_lectin"/>
</dbReference>
<accession>A0ABT0JZ44</accession>
<evidence type="ECO:0000256" key="5">
    <source>
        <dbReference type="ARBA" id="ARBA00022777"/>
    </source>
</evidence>
<gene>
    <name evidence="10" type="ORF">MXD59_13655</name>
</gene>
<keyword evidence="11" id="KW-1185">Reference proteome</keyword>
<dbReference type="CDD" id="cd23415">
    <property type="entry name" value="beta-trefoil_Ricin_AH"/>
    <property type="match status" value="1"/>
</dbReference>
<feature type="binding site" evidence="7">
    <location>
        <position position="37"/>
    </location>
    <ligand>
        <name>ATP</name>
        <dbReference type="ChEBI" id="CHEBI:30616"/>
    </ligand>
</feature>
<evidence type="ECO:0000256" key="8">
    <source>
        <dbReference type="SAM" id="MobiDB-lite"/>
    </source>
</evidence>
<protein>
    <recommendedName>
        <fullName evidence="1">non-specific serine/threonine protein kinase</fullName>
        <ecNumber evidence="1">2.7.11.1</ecNumber>
    </recommendedName>
</protein>
<dbReference type="InterPro" id="IPR000719">
    <property type="entry name" value="Prot_kinase_dom"/>
</dbReference>
<keyword evidence="5 10" id="KW-0418">Kinase</keyword>
<dbReference type="PANTHER" id="PTHR43289:SF6">
    <property type="entry name" value="SERINE_THREONINE-PROTEIN KINASE NEKL-3"/>
    <property type="match status" value="1"/>
</dbReference>
<keyword evidence="6 7" id="KW-0067">ATP-binding</keyword>
<evidence type="ECO:0000313" key="10">
    <source>
        <dbReference type="EMBL" id="MCK9876812.1"/>
    </source>
</evidence>
<dbReference type="PROSITE" id="PS00107">
    <property type="entry name" value="PROTEIN_KINASE_ATP"/>
    <property type="match status" value="1"/>
</dbReference>
<evidence type="ECO:0000313" key="11">
    <source>
        <dbReference type="Proteomes" id="UP001201873"/>
    </source>
</evidence>
<dbReference type="PROSITE" id="PS50011">
    <property type="entry name" value="PROTEIN_KINASE_DOM"/>
    <property type="match status" value="1"/>
</dbReference>
<dbReference type="Pfam" id="PF00652">
    <property type="entry name" value="Ricin_B_lectin"/>
    <property type="match status" value="1"/>
</dbReference>
<dbReference type="Proteomes" id="UP001201873">
    <property type="component" value="Unassembled WGS sequence"/>
</dbReference>
<evidence type="ECO:0000256" key="7">
    <source>
        <dbReference type="PROSITE-ProRule" id="PRU10141"/>
    </source>
</evidence>
<keyword evidence="2 10" id="KW-0723">Serine/threonine-protein kinase</keyword>
<dbReference type="SMART" id="SM00220">
    <property type="entry name" value="S_TKc"/>
    <property type="match status" value="1"/>
</dbReference>